<protein>
    <submittedName>
        <fullName evidence="5">Ovule protein</fullName>
    </submittedName>
</protein>
<proteinExistence type="predicted"/>
<organism evidence="3 5">
    <name type="scientific">Dracunculus medinensis</name>
    <name type="common">Guinea worm</name>
    <dbReference type="NCBI Taxonomy" id="318479"/>
    <lineage>
        <taxon>Eukaryota</taxon>
        <taxon>Metazoa</taxon>
        <taxon>Ecdysozoa</taxon>
        <taxon>Nematoda</taxon>
        <taxon>Chromadorea</taxon>
        <taxon>Rhabditida</taxon>
        <taxon>Spirurina</taxon>
        <taxon>Dracunculoidea</taxon>
        <taxon>Dracunculidae</taxon>
        <taxon>Dracunculus</taxon>
    </lineage>
</organism>
<dbReference type="Proteomes" id="UP000274756">
    <property type="component" value="Unassembled WGS sequence"/>
</dbReference>
<feature type="region of interest" description="Disordered" evidence="1">
    <location>
        <begin position="106"/>
        <end position="145"/>
    </location>
</feature>
<evidence type="ECO:0000313" key="4">
    <source>
        <dbReference type="Proteomes" id="UP000274756"/>
    </source>
</evidence>
<reference evidence="5" key="1">
    <citation type="submission" date="2017-02" db="UniProtKB">
        <authorList>
            <consortium name="WormBaseParasite"/>
        </authorList>
    </citation>
    <scope>IDENTIFICATION</scope>
</reference>
<evidence type="ECO:0000313" key="2">
    <source>
        <dbReference type="EMBL" id="VDN51015.1"/>
    </source>
</evidence>
<feature type="compositionally biased region" description="Basic and acidic residues" evidence="1">
    <location>
        <begin position="113"/>
        <end position="124"/>
    </location>
</feature>
<dbReference type="EMBL" id="UYYG01000011">
    <property type="protein sequence ID" value="VDN51015.1"/>
    <property type="molecule type" value="Genomic_DNA"/>
</dbReference>
<sequence>MVAALEKDVNFSVEMVIATVDSDNYIFEPNLCSQLLVESDQHFSFRERQSLSNDISSVPENERQKFDHSHGVALKIIDHIQKLPSLCDTNSSSIECNAKKELKMVEESGPQRMLEKRKIQKVEAEEQNEYPESPSPPPTKESHID</sequence>
<dbReference type="AlphaFoldDB" id="A0A0N4UF54"/>
<evidence type="ECO:0000313" key="5">
    <source>
        <dbReference type="WBParaSite" id="DME_0000604901-mRNA-1"/>
    </source>
</evidence>
<reference evidence="2 4" key="2">
    <citation type="submission" date="2018-11" db="EMBL/GenBank/DDBJ databases">
        <authorList>
            <consortium name="Pathogen Informatics"/>
        </authorList>
    </citation>
    <scope>NUCLEOTIDE SEQUENCE [LARGE SCALE GENOMIC DNA]</scope>
</reference>
<name>A0A0N4UF54_DRAME</name>
<keyword evidence="4" id="KW-1185">Reference proteome</keyword>
<dbReference type="WBParaSite" id="DME_0000604901-mRNA-1">
    <property type="protein sequence ID" value="DME_0000604901-mRNA-1"/>
    <property type="gene ID" value="DME_0000604901"/>
</dbReference>
<evidence type="ECO:0000256" key="1">
    <source>
        <dbReference type="SAM" id="MobiDB-lite"/>
    </source>
</evidence>
<gene>
    <name evidence="2" type="ORF">DME_LOCUS988</name>
</gene>
<evidence type="ECO:0000313" key="3">
    <source>
        <dbReference type="Proteomes" id="UP000038040"/>
    </source>
</evidence>
<dbReference type="Proteomes" id="UP000038040">
    <property type="component" value="Unplaced"/>
</dbReference>
<accession>A0A0N4UF54</accession>